<reference evidence="2 3" key="1">
    <citation type="submission" date="2019-05" db="EMBL/GenBank/DDBJ databases">
        <title>Another draft genome of Portunus trituberculatus and its Hox gene families provides insights of decapod evolution.</title>
        <authorList>
            <person name="Jeong J.-H."/>
            <person name="Song I."/>
            <person name="Kim S."/>
            <person name="Choi T."/>
            <person name="Kim D."/>
            <person name="Ryu S."/>
            <person name="Kim W."/>
        </authorList>
    </citation>
    <scope>NUCLEOTIDE SEQUENCE [LARGE SCALE GENOMIC DNA]</scope>
    <source>
        <tissue evidence="2">Muscle</tissue>
    </source>
</reference>
<feature type="compositionally biased region" description="Low complexity" evidence="1">
    <location>
        <begin position="42"/>
        <end position="51"/>
    </location>
</feature>
<accession>A0A5B7FTX4</accession>
<dbReference type="Proteomes" id="UP000324222">
    <property type="component" value="Unassembled WGS sequence"/>
</dbReference>
<dbReference type="AlphaFoldDB" id="A0A5B7FTX4"/>
<gene>
    <name evidence="2" type="ORF">E2C01_042622</name>
</gene>
<feature type="compositionally biased region" description="Polar residues" evidence="1">
    <location>
        <begin position="69"/>
        <end position="93"/>
    </location>
</feature>
<dbReference type="EMBL" id="VSRR010008504">
    <property type="protein sequence ID" value="MPC48837.1"/>
    <property type="molecule type" value="Genomic_DNA"/>
</dbReference>
<evidence type="ECO:0000313" key="2">
    <source>
        <dbReference type="EMBL" id="MPC48837.1"/>
    </source>
</evidence>
<evidence type="ECO:0000256" key="1">
    <source>
        <dbReference type="SAM" id="MobiDB-lite"/>
    </source>
</evidence>
<feature type="region of interest" description="Disordered" evidence="1">
    <location>
        <begin position="204"/>
        <end position="229"/>
    </location>
</feature>
<comment type="caution">
    <text evidence="2">The sequence shown here is derived from an EMBL/GenBank/DDBJ whole genome shotgun (WGS) entry which is preliminary data.</text>
</comment>
<protein>
    <submittedName>
        <fullName evidence="2">Uncharacterized protein</fullName>
    </submittedName>
</protein>
<sequence length="229" mass="24959">MVGVSKILRQRRKNALKAGLEAKRRREARLRGLMVTQDARARAASSPPATDTTEEGTLSSLPDSDRSTSPDNTVSNAKENTPVSRAGRNTSARAAQRSVKNERGVDGAVEDTEYVIVGKNHLTQVVSKLVCGQCFSKLSVTFVQKGLDCKLDVQCERCESAGDAEISATPVTNMVVYSALQNGIGFKSLHNFVANLGMTPFENNHAGTARRGRKRRRAATKEDYVEEDF</sequence>
<evidence type="ECO:0000313" key="3">
    <source>
        <dbReference type="Proteomes" id="UP000324222"/>
    </source>
</evidence>
<name>A0A5B7FTX4_PORTR</name>
<organism evidence="2 3">
    <name type="scientific">Portunus trituberculatus</name>
    <name type="common">Swimming crab</name>
    <name type="synonym">Neptunus trituberculatus</name>
    <dbReference type="NCBI Taxonomy" id="210409"/>
    <lineage>
        <taxon>Eukaryota</taxon>
        <taxon>Metazoa</taxon>
        <taxon>Ecdysozoa</taxon>
        <taxon>Arthropoda</taxon>
        <taxon>Crustacea</taxon>
        <taxon>Multicrustacea</taxon>
        <taxon>Malacostraca</taxon>
        <taxon>Eumalacostraca</taxon>
        <taxon>Eucarida</taxon>
        <taxon>Decapoda</taxon>
        <taxon>Pleocyemata</taxon>
        <taxon>Brachyura</taxon>
        <taxon>Eubrachyura</taxon>
        <taxon>Portunoidea</taxon>
        <taxon>Portunidae</taxon>
        <taxon>Portuninae</taxon>
        <taxon>Portunus</taxon>
    </lineage>
</organism>
<feature type="compositionally biased region" description="Basic residues" evidence="1">
    <location>
        <begin position="208"/>
        <end position="218"/>
    </location>
</feature>
<feature type="region of interest" description="Disordered" evidence="1">
    <location>
        <begin position="16"/>
        <end position="104"/>
    </location>
</feature>
<keyword evidence="3" id="KW-1185">Reference proteome</keyword>
<proteinExistence type="predicted"/>